<dbReference type="Gene3D" id="3.90.76.10">
    <property type="entry name" value="Dipeptide-binding Protein, Domain 1"/>
    <property type="match status" value="1"/>
</dbReference>
<evidence type="ECO:0000259" key="5">
    <source>
        <dbReference type="Pfam" id="PF00496"/>
    </source>
</evidence>
<keyword evidence="2" id="KW-0813">Transport</keyword>
<reference evidence="6 7" key="1">
    <citation type="journal article" date="2016" name="Nat. Commun.">
        <title>Thousands of microbial genomes shed light on interconnected biogeochemical processes in an aquifer system.</title>
        <authorList>
            <person name="Anantharaman K."/>
            <person name="Brown C.T."/>
            <person name="Hug L.A."/>
            <person name="Sharon I."/>
            <person name="Castelle C.J."/>
            <person name="Probst A.J."/>
            <person name="Thomas B.C."/>
            <person name="Singh A."/>
            <person name="Wilkins M.J."/>
            <person name="Karaoz U."/>
            <person name="Brodie E.L."/>
            <person name="Williams K.H."/>
            <person name="Hubbard S.S."/>
            <person name="Banfield J.F."/>
        </authorList>
    </citation>
    <scope>NUCLEOTIDE SEQUENCE [LARGE SCALE GENOMIC DNA]</scope>
</reference>
<gene>
    <name evidence="6" type="ORF">A2196_03240</name>
</gene>
<sequence length="456" mass="51985">MLAERTRARRVKFWWNLSLAYIDRYKQRFILTAVFCFLLVFAGYKILPLVFRANVVSLGYVGTYTLDSIPTQILSLATQSLISTGDDGKPKANLASHWTISDDGKTYIVYLKDNLKWHDDSPVSAQDISIAISDVQIQAINNKTLEFKLPNPISFFPLALDRPVFKSKSFYGTGMFRIVDIDQVANVVKKISLLPKDKKLPKVDIKFYQTEQQAVNALKIGEIKSVNLPNAESFVGWPNFNVQRKADRSEIVTIFYNNGDPLLASRETRQALSYAINKSEFDGELAGGPISPDNWTYNNNVKRYEYNTSKAKELLSKSTPAGPKIILTVLPGLENLAQKIKDDWREVGIEVTLKLEKSVPENYQALLAFNKATATLDQYSLWHSTQKSNITRYKDVKIDKLLEDARTTQDESQIKDLRTDFQKFLVEDAPATFLYFPYRYNITYKNIEPLIAKLPK</sequence>
<protein>
    <recommendedName>
        <fullName evidence="5">Solute-binding protein family 5 domain-containing protein</fullName>
    </recommendedName>
</protein>
<dbReference type="GO" id="GO:1904680">
    <property type="term" value="F:peptide transmembrane transporter activity"/>
    <property type="evidence" value="ECO:0007669"/>
    <property type="project" value="TreeGrafter"/>
</dbReference>
<dbReference type="Pfam" id="PF00496">
    <property type="entry name" value="SBP_bac_5"/>
    <property type="match status" value="2"/>
</dbReference>
<dbReference type="STRING" id="1797737.A2196_03240"/>
<dbReference type="InterPro" id="IPR039424">
    <property type="entry name" value="SBP_5"/>
</dbReference>
<dbReference type="PROSITE" id="PS01040">
    <property type="entry name" value="SBP_BACTERIAL_5"/>
    <property type="match status" value="1"/>
</dbReference>
<keyword evidence="4" id="KW-0812">Transmembrane</keyword>
<dbReference type="Proteomes" id="UP000176751">
    <property type="component" value="Unassembled WGS sequence"/>
</dbReference>
<feature type="domain" description="Solute-binding protein family 5" evidence="5">
    <location>
        <begin position="134"/>
        <end position="359"/>
    </location>
</feature>
<dbReference type="EMBL" id="MFCA01000026">
    <property type="protein sequence ID" value="OGE01488.1"/>
    <property type="molecule type" value="Genomic_DNA"/>
</dbReference>
<dbReference type="InterPro" id="IPR030678">
    <property type="entry name" value="Peptide/Ni-bd"/>
</dbReference>
<accession>A0A1F5HBK8</accession>
<keyword evidence="3" id="KW-0732">Signal</keyword>
<organism evidence="6 7">
    <name type="scientific">Candidatus Curtissbacteria bacterium RIFOXYA1_FULL_41_14</name>
    <dbReference type="NCBI Taxonomy" id="1797737"/>
    <lineage>
        <taxon>Bacteria</taxon>
        <taxon>Candidatus Curtissiibacteriota</taxon>
    </lineage>
</organism>
<dbReference type="GO" id="GO:0043190">
    <property type="term" value="C:ATP-binding cassette (ABC) transporter complex"/>
    <property type="evidence" value="ECO:0007669"/>
    <property type="project" value="InterPro"/>
</dbReference>
<dbReference type="PANTHER" id="PTHR30290:SF9">
    <property type="entry name" value="OLIGOPEPTIDE-BINDING PROTEIN APPA"/>
    <property type="match status" value="1"/>
</dbReference>
<dbReference type="PANTHER" id="PTHR30290">
    <property type="entry name" value="PERIPLASMIC BINDING COMPONENT OF ABC TRANSPORTER"/>
    <property type="match status" value="1"/>
</dbReference>
<comment type="caution">
    <text evidence="6">The sequence shown here is derived from an EMBL/GenBank/DDBJ whole genome shotgun (WGS) entry which is preliminary data.</text>
</comment>
<evidence type="ECO:0000256" key="4">
    <source>
        <dbReference type="SAM" id="Phobius"/>
    </source>
</evidence>
<dbReference type="CDD" id="cd00995">
    <property type="entry name" value="PBP2_NikA_DppA_OppA_like"/>
    <property type="match status" value="1"/>
</dbReference>
<evidence type="ECO:0000313" key="7">
    <source>
        <dbReference type="Proteomes" id="UP000176751"/>
    </source>
</evidence>
<dbReference type="GO" id="GO:0015833">
    <property type="term" value="P:peptide transport"/>
    <property type="evidence" value="ECO:0007669"/>
    <property type="project" value="TreeGrafter"/>
</dbReference>
<dbReference type="InterPro" id="IPR023765">
    <property type="entry name" value="SBP_5_CS"/>
</dbReference>
<dbReference type="Gene3D" id="3.40.190.10">
    <property type="entry name" value="Periplasmic binding protein-like II"/>
    <property type="match status" value="1"/>
</dbReference>
<dbReference type="Gene3D" id="3.10.105.10">
    <property type="entry name" value="Dipeptide-binding Protein, Domain 3"/>
    <property type="match status" value="1"/>
</dbReference>
<feature type="transmembrane region" description="Helical" evidence="4">
    <location>
        <begin position="29"/>
        <end position="47"/>
    </location>
</feature>
<evidence type="ECO:0000313" key="6">
    <source>
        <dbReference type="EMBL" id="OGE01488.1"/>
    </source>
</evidence>
<evidence type="ECO:0000256" key="3">
    <source>
        <dbReference type="ARBA" id="ARBA00022729"/>
    </source>
</evidence>
<dbReference type="SUPFAM" id="SSF53850">
    <property type="entry name" value="Periplasmic binding protein-like II"/>
    <property type="match status" value="1"/>
</dbReference>
<dbReference type="AlphaFoldDB" id="A0A1F5HBK8"/>
<dbReference type="GO" id="GO:0042597">
    <property type="term" value="C:periplasmic space"/>
    <property type="evidence" value="ECO:0007669"/>
    <property type="project" value="UniProtKB-ARBA"/>
</dbReference>
<keyword evidence="4" id="KW-0472">Membrane</keyword>
<comment type="similarity">
    <text evidence="1">Belongs to the bacterial solute-binding protein 5 family.</text>
</comment>
<dbReference type="PIRSF" id="PIRSF002741">
    <property type="entry name" value="MppA"/>
    <property type="match status" value="1"/>
</dbReference>
<keyword evidence="4" id="KW-1133">Transmembrane helix</keyword>
<proteinExistence type="inferred from homology"/>
<dbReference type="InterPro" id="IPR000914">
    <property type="entry name" value="SBP_5_dom"/>
</dbReference>
<evidence type="ECO:0000256" key="1">
    <source>
        <dbReference type="ARBA" id="ARBA00005695"/>
    </source>
</evidence>
<feature type="domain" description="Solute-binding protein family 5" evidence="5">
    <location>
        <begin position="89"/>
        <end position="128"/>
    </location>
</feature>
<name>A0A1F5HBK8_9BACT</name>
<evidence type="ECO:0000256" key="2">
    <source>
        <dbReference type="ARBA" id="ARBA00022448"/>
    </source>
</evidence>